<dbReference type="AlphaFoldDB" id="A0A4R0XPT2"/>
<sequence>MRIAARSRANRCLSSFHEREHDYAWIVAPECDGLMLDLADAVGPARWIGCTKEAIALASAQSARRHAPRVVRYCGDACARTGAGRPRTQHRWVVKPDDGAGGLDTFVFDDADREHAPNMRRGARRTVKRCCRRGWTATR</sequence>
<evidence type="ECO:0000313" key="2">
    <source>
        <dbReference type="EMBL" id="TCG09439.1"/>
    </source>
</evidence>
<evidence type="ECO:0000259" key="1">
    <source>
        <dbReference type="Pfam" id="PF18301"/>
    </source>
</evidence>
<name>A0A4R0XPT2_9BURK</name>
<keyword evidence="3" id="KW-1185">Reference proteome</keyword>
<dbReference type="InterPro" id="IPR040803">
    <property type="entry name" value="MfnD_preATP-grasp"/>
</dbReference>
<gene>
    <name evidence="2" type="ORF">BZM27_05705</name>
</gene>
<accession>A0A4R0XPT2</accession>
<protein>
    <recommendedName>
        <fullName evidence="1">Tyramine--L-glutamate ligase pre ATP-grasp domain-containing protein</fullName>
    </recommendedName>
</protein>
<feature type="domain" description="Tyramine--L-glutamate ligase pre ATP-grasp" evidence="1">
    <location>
        <begin position="19"/>
        <end position="55"/>
    </location>
</feature>
<dbReference type="Proteomes" id="UP000294200">
    <property type="component" value="Unassembled WGS sequence"/>
</dbReference>
<evidence type="ECO:0000313" key="3">
    <source>
        <dbReference type="Proteomes" id="UP000294200"/>
    </source>
</evidence>
<comment type="caution">
    <text evidence="2">The sequence shown here is derived from an EMBL/GenBank/DDBJ whole genome shotgun (WGS) entry which is preliminary data.</text>
</comment>
<dbReference type="EMBL" id="MWML01000012">
    <property type="protein sequence ID" value="TCG09439.1"/>
    <property type="molecule type" value="Genomic_DNA"/>
</dbReference>
<dbReference type="Pfam" id="PF18301">
    <property type="entry name" value="preATP-grasp_3"/>
    <property type="match status" value="1"/>
</dbReference>
<organism evidence="2 3">
    <name type="scientific">Paraburkholderia steynii</name>
    <dbReference type="NCBI Taxonomy" id="1245441"/>
    <lineage>
        <taxon>Bacteria</taxon>
        <taxon>Pseudomonadati</taxon>
        <taxon>Pseudomonadota</taxon>
        <taxon>Betaproteobacteria</taxon>
        <taxon>Burkholderiales</taxon>
        <taxon>Burkholderiaceae</taxon>
        <taxon>Paraburkholderia</taxon>
    </lineage>
</organism>
<proteinExistence type="predicted"/>
<reference evidence="2 3" key="1">
    <citation type="submission" date="2017-02" db="EMBL/GenBank/DDBJ databases">
        <title>Paraburkholderia sophoroidis sp. nov. and Paraburkholderia steynii sp. nov. rhizobial symbionts of the fynbos legume Hypocalyptus sophoroides.</title>
        <authorList>
            <person name="Steenkamp E.T."/>
            <person name="Beukes C.W."/>
            <person name="Van Zyl E."/>
            <person name="Avontuur J."/>
            <person name="Chan W.Y."/>
            <person name="Hassen A."/>
            <person name="Palmer M."/>
            <person name="Mthombeni L."/>
            <person name="Phalane F."/>
            <person name="Sereme K."/>
            <person name="Venter S.N."/>
        </authorList>
    </citation>
    <scope>NUCLEOTIDE SEQUENCE [LARGE SCALE GENOMIC DNA]</scope>
    <source>
        <strain evidence="2 3">HC1.1ba</strain>
    </source>
</reference>